<dbReference type="EMBL" id="ARYK01000005">
    <property type="protein sequence ID" value="KCZ91804.1"/>
    <property type="molecule type" value="Genomic_DNA"/>
</dbReference>
<dbReference type="NCBIfam" id="TIGR00959">
    <property type="entry name" value="ffh"/>
    <property type="match status" value="1"/>
</dbReference>
<dbReference type="Proteomes" id="UP000025171">
    <property type="component" value="Unassembled WGS sequence"/>
</dbReference>
<dbReference type="InterPro" id="IPR022941">
    <property type="entry name" value="SRP54"/>
</dbReference>
<dbReference type="InterPro" id="IPR000897">
    <property type="entry name" value="SRP54_GTPase_dom"/>
</dbReference>
<proteinExistence type="inferred from homology"/>
<keyword evidence="5 10" id="KW-0694">RNA-binding</keyword>
<dbReference type="SMART" id="SM00962">
    <property type="entry name" value="SRP54"/>
    <property type="match status" value="1"/>
</dbReference>
<evidence type="ECO:0000256" key="3">
    <source>
        <dbReference type="ARBA" id="ARBA00022741"/>
    </source>
</evidence>
<dbReference type="PANTHER" id="PTHR11564">
    <property type="entry name" value="SIGNAL RECOGNITION PARTICLE 54K PROTEIN SRP54"/>
    <property type="match status" value="1"/>
</dbReference>
<dbReference type="Gene3D" id="1.20.120.140">
    <property type="entry name" value="Signal recognition particle SRP54, nucleotide-binding domain"/>
    <property type="match status" value="1"/>
</dbReference>
<feature type="binding site" evidence="10">
    <location>
        <begin position="251"/>
        <end position="254"/>
    </location>
    <ligand>
        <name>GTP</name>
        <dbReference type="ChEBI" id="CHEBI:37565"/>
    </ligand>
</feature>
<dbReference type="AlphaFoldDB" id="A0A059FMC3"/>
<keyword evidence="14" id="KW-1185">Reference proteome</keyword>
<accession>A0A059FMC3</accession>
<comment type="similarity">
    <text evidence="2 10">Belongs to the GTP-binding SRP family. SRP54 subfamily.</text>
</comment>
<comment type="function">
    <text evidence="10">Involved in targeting and insertion of nascent membrane proteins into the cytoplasmic membrane. Binds to the hydrophobic signal sequence of the ribosome-nascent chain (RNC) as it emerges from the ribosomes. The SRP-RNC complex is then targeted to the cytoplasmic membrane where it interacts with the SRP receptor FtsY. Interaction with FtsY leads to the transfer of the RNC complex to the Sec translocase for insertion into the membrane, the hydrolysis of GTP by both Ffh and FtsY, and the dissociation of the SRP-FtsY complex into the individual components.</text>
</comment>
<dbReference type="EC" id="3.6.5.4" evidence="10"/>
<keyword evidence="3 10" id="KW-0547">Nucleotide-binding</keyword>
<dbReference type="InterPro" id="IPR036891">
    <property type="entry name" value="Signal_recog_part_SRP54_M_sf"/>
</dbReference>
<dbReference type="InterPro" id="IPR003593">
    <property type="entry name" value="AAA+_ATPase"/>
</dbReference>
<organism evidence="13 14">
    <name type="scientific">Hyphomonas johnsonii MHS-2</name>
    <dbReference type="NCBI Taxonomy" id="1280950"/>
    <lineage>
        <taxon>Bacteria</taxon>
        <taxon>Pseudomonadati</taxon>
        <taxon>Pseudomonadota</taxon>
        <taxon>Alphaproteobacteria</taxon>
        <taxon>Hyphomonadales</taxon>
        <taxon>Hyphomonadaceae</taxon>
        <taxon>Hyphomonas</taxon>
    </lineage>
</organism>
<evidence type="ECO:0000256" key="8">
    <source>
        <dbReference type="ARBA" id="ARBA00023274"/>
    </source>
</evidence>
<comment type="catalytic activity">
    <reaction evidence="9 10">
        <text>GTP + H2O = GDP + phosphate + H(+)</text>
        <dbReference type="Rhea" id="RHEA:19669"/>
        <dbReference type="ChEBI" id="CHEBI:15377"/>
        <dbReference type="ChEBI" id="CHEBI:15378"/>
        <dbReference type="ChEBI" id="CHEBI:37565"/>
        <dbReference type="ChEBI" id="CHEBI:43474"/>
        <dbReference type="ChEBI" id="CHEBI:58189"/>
        <dbReference type="EC" id="3.6.5.4"/>
    </reaction>
</comment>
<feature type="region of interest" description="Disordered" evidence="11">
    <location>
        <begin position="466"/>
        <end position="489"/>
    </location>
</feature>
<evidence type="ECO:0000256" key="5">
    <source>
        <dbReference type="ARBA" id="ARBA00022884"/>
    </source>
</evidence>
<evidence type="ECO:0000256" key="10">
    <source>
        <dbReference type="HAMAP-Rule" id="MF_00306"/>
    </source>
</evidence>
<comment type="subcellular location">
    <subcellularLocation>
        <location evidence="1">Cell inner membrane</location>
        <topology evidence="1">Peripheral membrane protein</topology>
        <orientation evidence="1">Cytoplasmic side</orientation>
    </subcellularLocation>
    <subcellularLocation>
        <location evidence="10">Cytoplasm</location>
    </subcellularLocation>
    <text evidence="10">The SRP-RNC complex is targeted to the cytoplasmic membrane.</text>
</comment>
<keyword evidence="4 10" id="KW-0378">Hydrolase</keyword>
<dbReference type="RefSeq" id="WP_035617213.1">
    <property type="nucleotide sequence ID" value="NZ_ARYK01000005.1"/>
</dbReference>
<comment type="domain">
    <text evidence="10">Composed of three domains: the N-terminal N domain, which is responsible for interactions with the ribosome, the central G domain, which binds GTP, and the C-terminal M domain, which binds the RNA and the signal sequence of the RNC.</text>
</comment>
<feature type="compositionally biased region" description="Gly residues" evidence="11">
    <location>
        <begin position="466"/>
        <end position="476"/>
    </location>
</feature>
<evidence type="ECO:0000313" key="14">
    <source>
        <dbReference type="Proteomes" id="UP000025171"/>
    </source>
</evidence>
<reference evidence="13 14" key="1">
    <citation type="journal article" date="2014" name="Antonie Van Leeuwenhoek">
        <title>Hyphomonas beringensis sp. nov. and Hyphomonas chukchiensis sp. nov., isolated from surface seawater of the Bering Sea and Chukchi Sea.</title>
        <authorList>
            <person name="Li C."/>
            <person name="Lai Q."/>
            <person name="Li G."/>
            <person name="Dong C."/>
            <person name="Wang J."/>
            <person name="Liao Y."/>
            <person name="Shao Z."/>
        </authorList>
    </citation>
    <scope>NUCLEOTIDE SEQUENCE [LARGE SCALE GENOMIC DNA]</scope>
    <source>
        <strain evidence="13 14">MHS-2</strain>
    </source>
</reference>
<dbReference type="SUPFAM" id="SSF47446">
    <property type="entry name" value="Signal peptide-binding domain"/>
    <property type="match status" value="1"/>
</dbReference>
<name>A0A059FMC3_9PROT</name>
<sequence>MFDALSERLGGIFDGLTGRGALSEKDVNAALREIRVALLEADVALPVVKDFIDSVRARAVGEEVVRSVKPGQQVVKIVYDGLVEMLGGSEPDRGLRIDSPPAVMMMAGLQGSGKTTTTAKIAKRLAEKQRKKVLLASLDVRRPAAMQQLAILADQCGDNVTSLPIIEGQLPADIARRAVQAAKLGGYDVLILDTAGRTTIDEQMMGEAAEIAAIANPSETLLVADALTGQDAVETARRFHERLPLTGLVLTRMDGDGRGGAALSMRAVTGLPIRFLGVGEKLDGLDSFDASRVAGRILGQGDIVSLVEKASEQMDADKAERMAAKLKKGEFDLEDLADQFRQMQRMGGLGGIMGMMPGARKAKEAMANANLDDNVLKRQEAIILSMTRAERRKPALLNASRRKRIAAGSGTSVQEVNKVLKMHQQMAGMMKKMRTKGGMKAMMGAAAQAGMSPGDLAKMGGQQMPGGLPGLGGGSLPSGMGDLLGGKKK</sequence>
<dbReference type="InterPro" id="IPR013822">
    <property type="entry name" value="Signal_recog_particl_SRP54_hlx"/>
</dbReference>
<dbReference type="GO" id="GO:0005886">
    <property type="term" value="C:plasma membrane"/>
    <property type="evidence" value="ECO:0007669"/>
    <property type="project" value="UniProtKB-SubCell"/>
</dbReference>
<dbReference type="InterPro" id="IPR004780">
    <property type="entry name" value="SRP"/>
</dbReference>
<evidence type="ECO:0000256" key="7">
    <source>
        <dbReference type="ARBA" id="ARBA00023135"/>
    </source>
</evidence>
<dbReference type="SUPFAM" id="SSF52540">
    <property type="entry name" value="P-loop containing nucleoside triphosphate hydrolases"/>
    <property type="match status" value="1"/>
</dbReference>
<dbReference type="Gene3D" id="3.40.50.300">
    <property type="entry name" value="P-loop containing nucleotide triphosphate hydrolases"/>
    <property type="match status" value="1"/>
</dbReference>
<dbReference type="SMART" id="SM00963">
    <property type="entry name" value="SRP54_N"/>
    <property type="match status" value="1"/>
</dbReference>
<feature type="binding site" evidence="10">
    <location>
        <begin position="108"/>
        <end position="115"/>
    </location>
    <ligand>
        <name>GTP</name>
        <dbReference type="ChEBI" id="CHEBI:37565"/>
    </ligand>
</feature>
<comment type="subunit">
    <text evidence="10">Part of the signal recognition particle protein translocation system, which is composed of SRP and FtsY. SRP is a ribonucleoprotein composed of Ffh and a 4.5S RNA molecule.</text>
</comment>
<dbReference type="Pfam" id="PF02978">
    <property type="entry name" value="SRP_SPB"/>
    <property type="match status" value="1"/>
</dbReference>
<gene>
    <name evidence="10" type="primary">ffh</name>
    <name evidence="13" type="ORF">HJO_11822</name>
</gene>
<dbReference type="InterPro" id="IPR004125">
    <property type="entry name" value="Signal_recog_particle_SRP54_M"/>
</dbReference>
<dbReference type="PANTHER" id="PTHR11564:SF5">
    <property type="entry name" value="SIGNAL RECOGNITION PARTICLE SUBUNIT SRP54"/>
    <property type="match status" value="1"/>
</dbReference>
<dbReference type="InterPro" id="IPR042101">
    <property type="entry name" value="SRP54_N_sf"/>
</dbReference>
<evidence type="ECO:0000256" key="11">
    <source>
        <dbReference type="SAM" id="MobiDB-lite"/>
    </source>
</evidence>
<keyword evidence="8 10" id="KW-0687">Ribonucleoprotein</keyword>
<keyword evidence="10" id="KW-0963">Cytoplasm</keyword>
<evidence type="ECO:0000256" key="1">
    <source>
        <dbReference type="ARBA" id="ARBA00004515"/>
    </source>
</evidence>
<dbReference type="STRING" id="1280950.HJO_11822"/>
<comment type="caution">
    <text evidence="13">The sequence shown here is derived from an EMBL/GenBank/DDBJ whole genome shotgun (WGS) entry which is preliminary data.</text>
</comment>
<dbReference type="GO" id="GO:0006614">
    <property type="term" value="P:SRP-dependent cotranslational protein targeting to membrane"/>
    <property type="evidence" value="ECO:0007669"/>
    <property type="project" value="InterPro"/>
</dbReference>
<dbReference type="InterPro" id="IPR027417">
    <property type="entry name" value="P-loop_NTPase"/>
</dbReference>
<evidence type="ECO:0000256" key="4">
    <source>
        <dbReference type="ARBA" id="ARBA00022801"/>
    </source>
</evidence>
<keyword evidence="7 10" id="KW-0733">Signal recognition particle</keyword>
<dbReference type="GO" id="GO:0005525">
    <property type="term" value="F:GTP binding"/>
    <property type="evidence" value="ECO:0007669"/>
    <property type="project" value="UniProtKB-UniRule"/>
</dbReference>
<dbReference type="HAMAP" id="MF_00306">
    <property type="entry name" value="SRP54"/>
    <property type="match status" value="1"/>
</dbReference>
<dbReference type="Pfam" id="PF00448">
    <property type="entry name" value="SRP54"/>
    <property type="match status" value="1"/>
</dbReference>
<feature type="binding site" evidence="10">
    <location>
        <begin position="193"/>
        <end position="197"/>
    </location>
    <ligand>
        <name>GTP</name>
        <dbReference type="ChEBI" id="CHEBI:37565"/>
    </ligand>
</feature>
<dbReference type="eggNOG" id="COG0541">
    <property type="taxonomic scope" value="Bacteria"/>
</dbReference>
<evidence type="ECO:0000259" key="12">
    <source>
        <dbReference type="PROSITE" id="PS00300"/>
    </source>
</evidence>
<evidence type="ECO:0000313" key="13">
    <source>
        <dbReference type="EMBL" id="KCZ91804.1"/>
    </source>
</evidence>
<evidence type="ECO:0000256" key="9">
    <source>
        <dbReference type="ARBA" id="ARBA00048027"/>
    </source>
</evidence>
<feature type="domain" description="SRP54-type proteins GTP-binding" evidence="12">
    <location>
        <begin position="272"/>
        <end position="285"/>
    </location>
</feature>
<dbReference type="OrthoDB" id="9804720at2"/>
<dbReference type="SMART" id="SM00382">
    <property type="entry name" value="AAA"/>
    <property type="match status" value="1"/>
</dbReference>
<dbReference type="PATRIC" id="fig|1280950.3.peg.2370"/>
<dbReference type="Gene3D" id="1.10.260.30">
    <property type="entry name" value="Signal recognition particle, SRP54 subunit, M-domain"/>
    <property type="match status" value="1"/>
</dbReference>
<dbReference type="PROSITE" id="PS00300">
    <property type="entry name" value="SRP54"/>
    <property type="match status" value="1"/>
</dbReference>
<dbReference type="Pfam" id="PF02881">
    <property type="entry name" value="SRP54_N"/>
    <property type="match status" value="1"/>
</dbReference>
<evidence type="ECO:0000256" key="2">
    <source>
        <dbReference type="ARBA" id="ARBA00005450"/>
    </source>
</evidence>
<dbReference type="GO" id="GO:0048500">
    <property type="term" value="C:signal recognition particle"/>
    <property type="evidence" value="ECO:0007669"/>
    <property type="project" value="UniProtKB-UniRule"/>
</dbReference>
<dbReference type="GO" id="GO:0003924">
    <property type="term" value="F:GTPase activity"/>
    <property type="evidence" value="ECO:0007669"/>
    <property type="project" value="UniProtKB-UniRule"/>
</dbReference>
<evidence type="ECO:0000256" key="6">
    <source>
        <dbReference type="ARBA" id="ARBA00023134"/>
    </source>
</evidence>
<keyword evidence="6 10" id="KW-0342">GTP-binding</keyword>
<protein>
    <recommendedName>
        <fullName evidence="10">Signal recognition particle protein</fullName>
        <ecNumber evidence="10">3.6.5.4</ecNumber>
    </recommendedName>
    <alternativeName>
        <fullName evidence="10">Fifty-four homolog</fullName>
    </alternativeName>
</protein>
<dbReference type="GO" id="GO:0008312">
    <property type="term" value="F:7S RNA binding"/>
    <property type="evidence" value="ECO:0007669"/>
    <property type="project" value="InterPro"/>
</dbReference>